<protein>
    <submittedName>
        <fullName evidence="1">Uncharacterized protein</fullName>
    </submittedName>
</protein>
<gene>
    <name evidence="1" type="ORF">S03H2_20975</name>
</gene>
<organism evidence="1">
    <name type="scientific">marine sediment metagenome</name>
    <dbReference type="NCBI Taxonomy" id="412755"/>
    <lineage>
        <taxon>unclassified sequences</taxon>
        <taxon>metagenomes</taxon>
        <taxon>ecological metagenomes</taxon>
    </lineage>
</organism>
<name>X1G9F3_9ZZZZ</name>
<dbReference type="AlphaFoldDB" id="X1G9F3"/>
<sequence length="114" mass="13209">MGIQDMKFLRKKYNYLLIFFLSGLLVPVCLSAQAPEQQEIPVPLINKLILGNDSVCFSNGNWVSDNFDIDLGKYTLSTIPFYLNSLYFEFKLPENSNSTLNFQYFLEGFDDDWL</sequence>
<reference evidence="1" key="1">
    <citation type="journal article" date="2014" name="Front. Microbiol.">
        <title>High frequency of phylogenetically diverse reductive dehalogenase-homologous genes in deep subseafloor sedimentary metagenomes.</title>
        <authorList>
            <person name="Kawai M."/>
            <person name="Futagami T."/>
            <person name="Toyoda A."/>
            <person name="Takaki Y."/>
            <person name="Nishi S."/>
            <person name="Hori S."/>
            <person name="Arai W."/>
            <person name="Tsubouchi T."/>
            <person name="Morono Y."/>
            <person name="Uchiyama I."/>
            <person name="Ito T."/>
            <person name="Fujiyama A."/>
            <person name="Inagaki F."/>
            <person name="Takami H."/>
        </authorList>
    </citation>
    <scope>NUCLEOTIDE SEQUENCE</scope>
    <source>
        <strain evidence="1">Expedition CK06-06</strain>
    </source>
</reference>
<accession>X1G9F3</accession>
<dbReference type="EMBL" id="BARU01011122">
    <property type="protein sequence ID" value="GAH41445.1"/>
    <property type="molecule type" value="Genomic_DNA"/>
</dbReference>
<comment type="caution">
    <text evidence="1">The sequence shown here is derived from an EMBL/GenBank/DDBJ whole genome shotgun (WGS) entry which is preliminary data.</text>
</comment>
<proteinExistence type="predicted"/>
<evidence type="ECO:0000313" key="1">
    <source>
        <dbReference type="EMBL" id="GAH41445.1"/>
    </source>
</evidence>
<feature type="non-terminal residue" evidence="1">
    <location>
        <position position="114"/>
    </location>
</feature>